<geneLocation type="plasmid" evidence="1">
    <name>pWG13</name>
</geneLocation>
<dbReference type="EMBL" id="KC491194">
    <property type="protein sequence ID" value="AGK85221.1"/>
    <property type="molecule type" value="Genomic_DNA"/>
</dbReference>
<proteinExistence type="predicted"/>
<name>R4JC09_9DEIN</name>
<organism evidence="1">
    <name type="scientific">Thermus sp. WG</name>
    <dbReference type="NCBI Taxonomy" id="1312524"/>
    <lineage>
        <taxon>Bacteria</taxon>
        <taxon>Thermotogati</taxon>
        <taxon>Deinococcota</taxon>
        <taxon>Deinococci</taxon>
        <taxon>Thermales</taxon>
        <taxon>Thermaceae</taxon>
        <taxon>Thermus</taxon>
    </lineage>
</organism>
<protein>
    <submittedName>
        <fullName evidence="1">Uncharacterized protein</fullName>
    </submittedName>
</protein>
<accession>R4JC09</accession>
<gene>
    <name evidence="1" type="ORF">WG13_02</name>
</gene>
<dbReference type="AlphaFoldDB" id="R4JC09"/>
<reference evidence="1" key="1">
    <citation type="submission" date="2013-01" db="EMBL/GenBank/DDBJ databases">
        <title>Sequence Analysis and Characterization of Three Cryptic, Low-copy Number Plasmids from Thermus sp. WG.</title>
        <authorList>
            <person name="Hu Y."/>
            <person name="Wei Y."/>
            <person name="Du L."/>
            <person name="Chen Y."/>
            <person name="Huang R."/>
        </authorList>
    </citation>
    <scope>NUCLEOTIDE SEQUENCE</scope>
    <source>
        <strain evidence="1">WG</strain>
        <plasmid evidence="1">pWG13</plasmid>
    </source>
</reference>
<sequence length="53" mass="5895">MKIACGRSKYVSYLTFSRISRCLPQGKTKFLRLSGKRRGTLAVSYAKGTFSAC</sequence>
<evidence type="ECO:0000313" key="1">
    <source>
        <dbReference type="EMBL" id="AGK85221.1"/>
    </source>
</evidence>
<keyword evidence="1" id="KW-0614">Plasmid</keyword>